<dbReference type="GO" id="GO:0016192">
    <property type="term" value="P:vesicle-mediated transport"/>
    <property type="evidence" value="ECO:0007669"/>
    <property type="project" value="InterPro"/>
</dbReference>
<dbReference type="EMBL" id="HE575322">
    <property type="protein sequence ID" value="CCC92651.1"/>
    <property type="molecule type" value="Genomic_DNA"/>
</dbReference>
<dbReference type="Gene3D" id="1.25.40.60">
    <property type="match status" value="1"/>
</dbReference>
<evidence type="ECO:0000313" key="3">
    <source>
        <dbReference type="EMBL" id="CCC92651.1"/>
    </source>
</evidence>
<dbReference type="SUPFAM" id="SSF56815">
    <property type="entry name" value="Sec1/munc18-like (SM) proteins"/>
    <property type="match status" value="1"/>
</dbReference>
<dbReference type="InterPro" id="IPR027482">
    <property type="entry name" value="Sec1-like_dom2"/>
</dbReference>
<dbReference type="Gene3D" id="3.40.50.1910">
    <property type="match status" value="1"/>
</dbReference>
<evidence type="ECO:0000256" key="1">
    <source>
        <dbReference type="ARBA" id="ARBA00009884"/>
    </source>
</evidence>
<dbReference type="PANTHER" id="PTHR11679">
    <property type="entry name" value="VESICLE PROTEIN SORTING-ASSOCIATED"/>
    <property type="match status" value="1"/>
</dbReference>
<reference evidence="3" key="1">
    <citation type="journal article" date="2012" name="Proc. Natl. Acad. Sci. U.S.A.">
        <title>Antigenic diversity is generated by distinct evolutionary mechanisms in African trypanosome species.</title>
        <authorList>
            <person name="Jackson A.P."/>
            <person name="Berry A."/>
            <person name="Aslett M."/>
            <person name="Allison H.C."/>
            <person name="Burton P."/>
            <person name="Vavrova-Anderson J."/>
            <person name="Brown R."/>
            <person name="Browne H."/>
            <person name="Corton N."/>
            <person name="Hauser H."/>
            <person name="Gamble J."/>
            <person name="Gilderthorp R."/>
            <person name="Marcello L."/>
            <person name="McQuillan J."/>
            <person name="Otto T.D."/>
            <person name="Quail M.A."/>
            <person name="Sanders M.J."/>
            <person name="van Tonder A."/>
            <person name="Ginger M.L."/>
            <person name="Field M.C."/>
            <person name="Barry J.D."/>
            <person name="Hertz-Fowler C."/>
            <person name="Berriman M."/>
        </authorList>
    </citation>
    <scope>NUCLEOTIDE SEQUENCE</scope>
    <source>
        <strain evidence="3">IL3000</strain>
    </source>
</reference>
<evidence type="ECO:0000256" key="2">
    <source>
        <dbReference type="SAM" id="MobiDB-lite"/>
    </source>
</evidence>
<dbReference type="InterPro" id="IPR043154">
    <property type="entry name" value="Sec-1-like_dom1"/>
</dbReference>
<feature type="region of interest" description="Disordered" evidence="2">
    <location>
        <begin position="542"/>
        <end position="589"/>
    </location>
</feature>
<feature type="compositionally biased region" description="Polar residues" evidence="2">
    <location>
        <begin position="566"/>
        <end position="579"/>
    </location>
</feature>
<dbReference type="Gene3D" id="3.40.50.2060">
    <property type="match status" value="1"/>
</dbReference>
<dbReference type="InterPro" id="IPR001619">
    <property type="entry name" value="Sec1-like"/>
</dbReference>
<proteinExistence type="inferred from homology"/>
<sequence>MKNNGSGVSQKQTEEPLGIRGCVQKYLFSNMLDCSPEKFKVIICDAPAAAVLNSCLRMFDLLEHGVALVEDLSKSRQPIICAPALYFFEPTNDSVDRIINDWEAKEPYKELHLFALSTTSDTHLQQLARSRLAQRVAGYKDMMLNFLVPERLVFHFDMQDEIPKLLLPARAPLRRSFLDDAATRLAHVLHVMRVVCPIVRYQRRSNNCETLVHLLLEKLAGLSCSVPGLQEDPDRHYEEAAGETVLIVVDRSFDTITPLMHHRTYQCLLEDLMPLDKDLYTQKFETRSGESSTREITVDEEDPYWTLYRHRSFVDCMVEFPKELKKLHSENPHLANKRSAAVDIAELSNITRVLRSFQKEQGRLSVHIDICTNISNAYQEQGLNAVCEAEQDIAAGRKSLKSNIETVRRITKDLAVPWDVRLRLLLLLAAATDTSEFSQTKKQLLIKQAELEEEIDTFSRLEQLTSRVGKLTMDIRSAKSAERDPYITQAYQIMEALVADKLDPADYAISSQQKKVVEGRQSNVLPQATANNKKSLRVAATANAMRGDRDTSTIDSPTSSSEKLRSTLSGLSPPATSAQDRAASLEGAGPSRGGGRVVFFVLGGVTHAEIRAAYEATREFGREFIIGGTSLLRPREFITALRGQSEENP</sequence>
<dbReference type="InterPro" id="IPR036045">
    <property type="entry name" value="Sec1-like_sf"/>
</dbReference>
<protein>
    <submittedName>
        <fullName evidence="3">Uncharacterized protein TCIL3000_9_450</fullName>
    </submittedName>
</protein>
<dbReference type="Gene3D" id="3.90.830.10">
    <property type="entry name" value="Syntaxin Binding Protein 1, Chain A, domain 2"/>
    <property type="match status" value="1"/>
</dbReference>
<gene>
    <name evidence="3" type="ORF">TCIL3000_9_450</name>
</gene>
<dbReference type="PIRSF" id="PIRSF005715">
    <property type="entry name" value="VPS45_Sec1"/>
    <property type="match status" value="1"/>
</dbReference>
<dbReference type="AlphaFoldDB" id="G0UTD7"/>
<dbReference type="Pfam" id="PF00995">
    <property type="entry name" value="Sec1"/>
    <property type="match status" value="1"/>
</dbReference>
<comment type="similarity">
    <text evidence="1">Belongs to the STXBP/unc-18/SEC1 family.</text>
</comment>
<dbReference type="InterPro" id="IPR043127">
    <property type="entry name" value="Sec-1-like_dom3a"/>
</dbReference>
<name>G0UTD7_TRYCI</name>
<organism evidence="3">
    <name type="scientific">Trypanosoma congolense (strain IL3000)</name>
    <dbReference type="NCBI Taxonomy" id="1068625"/>
    <lineage>
        <taxon>Eukaryota</taxon>
        <taxon>Discoba</taxon>
        <taxon>Euglenozoa</taxon>
        <taxon>Kinetoplastea</taxon>
        <taxon>Metakinetoplastina</taxon>
        <taxon>Trypanosomatida</taxon>
        <taxon>Trypanosomatidae</taxon>
        <taxon>Trypanosoma</taxon>
        <taxon>Nannomonas</taxon>
    </lineage>
</organism>
<accession>G0UTD7</accession>
<dbReference type="VEuPathDB" id="TriTrypDB:TcIL3000_9_450"/>